<feature type="transmembrane region" description="Helical" evidence="7">
    <location>
        <begin position="104"/>
        <end position="124"/>
    </location>
</feature>
<dbReference type="EMBL" id="JADAQT010000108">
    <property type="protein sequence ID" value="MBE1878179.1"/>
    <property type="molecule type" value="Genomic_DNA"/>
</dbReference>
<dbReference type="InterPro" id="IPR000515">
    <property type="entry name" value="MetI-like"/>
</dbReference>
<dbReference type="Proteomes" id="UP000625527">
    <property type="component" value="Unassembled WGS sequence"/>
</dbReference>
<feature type="transmembrane region" description="Helical" evidence="7">
    <location>
        <begin position="270"/>
        <end position="289"/>
    </location>
</feature>
<keyword evidence="6 7" id="KW-0472">Membrane</keyword>
<evidence type="ECO:0000313" key="11">
    <source>
        <dbReference type="Proteomes" id="UP000625527"/>
    </source>
</evidence>
<feature type="transmembrane region" description="Helical" evidence="7">
    <location>
        <begin position="39"/>
        <end position="61"/>
    </location>
</feature>
<dbReference type="Gene3D" id="1.10.3720.10">
    <property type="entry name" value="MetI-like"/>
    <property type="match status" value="1"/>
</dbReference>
<dbReference type="CDD" id="cd06261">
    <property type="entry name" value="TM_PBP2"/>
    <property type="match status" value="1"/>
</dbReference>
<evidence type="ECO:0000256" key="5">
    <source>
        <dbReference type="ARBA" id="ARBA00022989"/>
    </source>
</evidence>
<comment type="caution">
    <text evidence="10">The sequence shown here is derived from an EMBL/GenBank/DDBJ whole genome shotgun (WGS) entry which is preliminary data.</text>
</comment>
<evidence type="ECO:0000256" key="7">
    <source>
        <dbReference type="RuleBase" id="RU363032"/>
    </source>
</evidence>
<keyword evidence="5 7" id="KW-1133">Transmembrane helix</keyword>
<evidence type="ECO:0000256" key="8">
    <source>
        <dbReference type="SAM" id="MobiDB-lite"/>
    </source>
</evidence>
<dbReference type="PROSITE" id="PS50928">
    <property type="entry name" value="ABC_TM1"/>
    <property type="match status" value="1"/>
</dbReference>
<protein>
    <submittedName>
        <fullName evidence="10">Carbohydrate ABC transporter permease</fullName>
    </submittedName>
</protein>
<feature type="domain" description="ABC transmembrane type-1" evidence="9">
    <location>
        <begin position="100"/>
        <end position="289"/>
    </location>
</feature>
<dbReference type="RefSeq" id="WP_192864728.1">
    <property type="nucleotide sequence ID" value="NZ_JADAQT010000108.1"/>
</dbReference>
<keyword evidence="11" id="KW-1185">Reference proteome</keyword>
<evidence type="ECO:0000256" key="6">
    <source>
        <dbReference type="ARBA" id="ARBA00023136"/>
    </source>
</evidence>
<dbReference type="Pfam" id="PF00528">
    <property type="entry name" value="BPD_transp_1"/>
    <property type="match status" value="1"/>
</dbReference>
<dbReference type="InterPro" id="IPR035906">
    <property type="entry name" value="MetI-like_sf"/>
</dbReference>
<name>A0ABR9N3E2_9MICO</name>
<feature type="transmembrane region" description="Helical" evidence="7">
    <location>
        <begin position="210"/>
        <end position="232"/>
    </location>
</feature>
<evidence type="ECO:0000256" key="1">
    <source>
        <dbReference type="ARBA" id="ARBA00004651"/>
    </source>
</evidence>
<feature type="transmembrane region" description="Helical" evidence="7">
    <location>
        <begin position="168"/>
        <end position="189"/>
    </location>
</feature>
<evidence type="ECO:0000256" key="3">
    <source>
        <dbReference type="ARBA" id="ARBA00022475"/>
    </source>
</evidence>
<keyword evidence="2 7" id="KW-0813">Transport</keyword>
<organism evidence="10 11">
    <name type="scientific">Myceligenerans pegani</name>
    <dbReference type="NCBI Taxonomy" id="2776917"/>
    <lineage>
        <taxon>Bacteria</taxon>
        <taxon>Bacillati</taxon>
        <taxon>Actinomycetota</taxon>
        <taxon>Actinomycetes</taxon>
        <taxon>Micrococcales</taxon>
        <taxon>Promicromonosporaceae</taxon>
        <taxon>Myceligenerans</taxon>
    </lineage>
</organism>
<comment type="similarity">
    <text evidence="7">Belongs to the binding-protein-dependent transport system permease family.</text>
</comment>
<dbReference type="SUPFAM" id="SSF161098">
    <property type="entry name" value="MetI-like"/>
    <property type="match status" value="1"/>
</dbReference>
<reference evidence="10 11" key="1">
    <citation type="submission" date="2020-10" db="EMBL/GenBank/DDBJ databases">
        <title>Myceligenerans pegani sp. nov., an endophytic actinomycete isolated from Peganum harmala L. in Xinjiang, China.</title>
        <authorList>
            <person name="Xin L."/>
        </authorList>
    </citation>
    <scope>NUCLEOTIDE SEQUENCE [LARGE SCALE GENOMIC DNA]</scope>
    <source>
        <strain evidence="10 11">TRM65318</strain>
    </source>
</reference>
<sequence length="303" mass="33211">MNEPRTGSRPVGPRLIAPDDGRRRTWTTTKAKPVRLSDALRVVVLTAGGLACVVPLLWMFLGSFKSPTELAQRPPTFLPESWAPTNYTEALDRFDFTLYLTNSVVVTVLATLLTLVINSMAAYALAKYNFRGKNTLFLLTLATIMIPLQVILIPVYQVVASLGLVNTLWGMIIPAAATPTGVFLLRQYMLSIPDELIEAARVDGSGEFRTFVSIVLPLCTPALAVVAIFSVMWRWSDFLWPLVVAQSEVVYTLPVALARFNAELTVPFNLILAMGVVSTVPVLVLFLIFQKQIATGVANTGLK</sequence>
<evidence type="ECO:0000256" key="4">
    <source>
        <dbReference type="ARBA" id="ARBA00022692"/>
    </source>
</evidence>
<dbReference type="PANTHER" id="PTHR43744:SF12">
    <property type="entry name" value="ABC TRANSPORTER PERMEASE PROTEIN MG189-RELATED"/>
    <property type="match status" value="1"/>
</dbReference>
<dbReference type="PANTHER" id="PTHR43744">
    <property type="entry name" value="ABC TRANSPORTER PERMEASE PROTEIN MG189-RELATED-RELATED"/>
    <property type="match status" value="1"/>
</dbReference>
<keyword evidence="4 7" id="KW-0812">Transmembrane</keyword>
<keyword evidence="3" id="KW-1003">Cell membrane</keyword>
<feature type="transmembrane region" description="Helical" evidence="7">
    <location>
        <begin position="136"/>
        <end position="156"/>
    </location>
</feature>
<feature type="region of interest" description="Disordered" evidence="8">
    <location>
        <begin position="1"/>
        <end position="21"/>
    </location>
</feature>
<accession>A0ABR9N3E2</accession>
<evidence type="ECO:0000313" key="10">
    <source>
        <dbReference type="EMBL" id="MBE1878179.1"/>
    </source>
</evidence>
<comment type="subcellular location">
    <subcellularLocation>
        <location evidence="1 7">Cell membrane</location>
        <topology evidence="1 7">Multi-pass membrane protein</topology>
    </subcellularLocation>
</comment>
<evidence type="ECO:0000256" key="2">
    <source>
        <dbReference type="ARBA" id="ARBA00022448"/>
    </source>
</evidence>
<proteinExistence type="inferred from homology"/>
<gene>
    <name evidence="10" type="ORF">IHE71_21025</name>
</gene>
<evidence type="ECO:0000259" key="9">
    <source>
        <dbReference type="PROSITE" id="PS50928"/>
    </source>
</evidence>